<accession>A0A9N9APJ5</accession>
<name>A0A9N9APJ5_9GLOM</name>
<organism evidence="1 2">
    <name type="scientific">Paraglomus brasilianum</name>
    <dbReference type="NCBI Taxonomy" id="144538"/>
    <lineage>
        <taxon>Eukaryota</taxon>
        <taxon>Fungi</taxon>
        <taxon>Fungi incertae sedis</taxon>
        <taxon>Mucoromycota</taxon>
        <taxon>Glomeromycotina</taxon>
        <taxon>Glomeromycetes</taxon>
        <taxon>Paraglomerales</taxon>
        <taxon>Paraglomeraceae</taxon>
        <taxon>Paraglomus</taxon>
    </lineage>
</organism>
<evidence type="ECO:0000313" key="1">
    <source>
        <dbReference type="EMBL" id="CAG8540330.1"/>
    </source>
</evidence>
<reference evidence="1" key="1">
    <citation type="submission" date="2021-06" db="EMBL/GenBank/DDBJ databases">
        <authorList>
            <person name="Kallberg Y."/>
            <person name="Tangrot J."/>
            <person name="Rosling A."/>
        </authorList>
    </citation>
    <scope>NUCLEOTIDE SEQUENCE</scope>
    <source>
        <strain evidence="1">BR232B</strain>
    </source>
</reference>
<dbReference type="AlphaFoldDB" id="A0A9N9APJ5"/>
<dbReference type="OrthoDB" id="2334541at2759"/>
<protein>
    <submittedName>
        <fullName evidence="1">8459_t:CDS:1</fullName>
    </submittedName>
</protein>
<comment type="caution">
    <text evidence="1">The sequence shown here is derived from an EMBL/GenBank/DDBJ whole genome shotgun (WGS) entry which is preliminary data.</text>
</comment>
<dbReference type="EMBL" id="CAJVPI010000480">
    <property type="protein sequence ID" value="CAG8540330.1"/>
    <property type="molecule type" value="Genomic_DNA"/>
</dbReference>
<evidence type="ECO:0000313" key="2">
    <source>
        <dbReference type="Proteomes" id="UP000789739"/>
    </source>
</evidence>
<gene>
    <name evidence="1" type="ORF">PBRASI_LOCUS4554</name>
</gene>
<proteinExistence type="predicted"/>
<sequence length="108" mass="12067">MVHGPRPAALTPSALRTAELMETRTLFRKAFEESLGWYNSVKLEEGVYFQAPDDIVEEGSLYKRFQAILLDIVKAEPELAAEVKSGAKDLEALEEHQKVKEFLGSQAS</sequence>
<keyword evidence="2" id="KW-1185">Reference proteome</keyword>
<dbReference type="Proteomes" id="UP000789739">
    <property type="component" value="Unassembled WGS sequence"/>
</dbReference>